<proteinExistence type="predicted"/>
<dbReference type="Proteomes" id="UP000299102">
    <property type="component" value="Unassembled WGS sequence"/>
</dbReference>
<dbReference type="AlphaFoldDB" id="A0A4C1SZ43"/>
<evidence type="ECO:0000313" key="2">
    <source>
        <dbReference type="EMBL" id="GBP07236.1"/>
    </source>
</evidence>
<feature type="region of interest" description="Disordered" evidence="1">
    <location>
        <begin position="1"/>
        <end position="24"/>
    </location>
</feature>
<keyword evidence="3" id="KW-1185">Reference proteome</keyword>
<comment type="caution">
    <text evidence="2">The sequence shown here is derived from an EMBL/GenBank/DDBJ whole genome shotgun (WGS) entry which is preliminary data.</text>
</comment>
<gene>
    <name evidence="2" type="ORF">EVAR_92120_1</name>
</gene>
<evidence type="ECO:0000256" key="1">
    <source>
        <dbReference type="SAM" id="MobiDB-lite"/>
    </source>
</evidence>
<reference evidence="2 3" key="1">
    <citation type="journal article" date="2019" name="Commun. Biol.">
        <title>The bagworm genome reveals a unique fibroin gene that provides high tensile strength.</title>
        <authorList>
            <person name="Kono N."/>
            <person name="Nakamura H."/>
            <person name="Ohtoshi R."/>
            <person name="Tomita M."/>
            <person name="Numata K."/>
            <person name="Arakawa K."/>
        </authorList>
    </citation>
    <scope>NUCLEOTIDE SEQUENCE [LARGE SCALE GENOMIC DNA]</scope>
</reference>
<feature type="region of interest" description="Disordered" evidence="1">
    <location>
        <begin position="74"/>
        <end position="100"/>
    </location>
</feature>
<organism evidence="2 3">
    <name type="scientific">Eumeta variegata</name>
    <name type="common">Bagworm moth</name>
    <name type="synonym">Eumeta japonica</name>
    <dbReference type="NCBI Taxonomy" id="151549"/>
    <lineage>
        <taxon>Eukaryota</taxon>
        <taxon>Metazoa</taxon>
        <taxon>Ecdysozoa</taxon>
        <taxon>Arthropoda</taxon>
        <taxon>Hexapoda</taxon>
        <taxon>Insecta</taxon>
        <taxon>Pterygota</taxon>
        <taxon>Neoptera</taxon>
        <taxon>Endopterygota</taxon>
        <taxon>Lepidoptera</taxon>
        <taxon>Glossata</taxon>
        <taxon>Ditrysia</taxon>
        <taxon>Tineoidea</taxon>
        <taxon>Psychidae</taxon>
        <taxon>Oiketicinae</taxon>
        <taxon>Eumeta</taxon>
    </lineage>
</organism>
<dbReference type="EMBL" id="BGZK01000025">
    <property type="protein sequence ID" value="GBP07236.1"/>
    <property type="molecule type" value="Genomic_DNA"/>
</dbReference>
<evidence type="ECO:0000313" key="3">
    <source>
        <dbReference type="Proteomes" id="UP000299102"/>
    </source>
</evidence>
<sequence length="100" mass="10873">MRRAGRRGAPCSVPQARDGLESCPTFRSSSKRACVSPKIRCPSPPMDTFNPRRVASASLASWIIEIRFLMKGAHDNSSAPSARSECSRRGRSARSSLPTP</sequence>
<protein>
    <submittedName>
        <fullName evidence="2">Uncharacterized protein</fullName>
    </submittedName>
</protein>
<accession>A0A4C1SZ43</accession>
<name>A0A4C1SZ43_EUMVA</name>